<comment type="caution">
    <text evidence="1">The sequence shown here is derived from an EMBL/GenBank/DDBJ whole genome shotgun (WGS) entry which is preliminary data.</text>
</comment>
<accession>A0AAE1P094</accession>
<gene>
    <name evidence="1" type="ORF">Pmani_029281</name>
</gene>
<keyword evidence="2" id="KW-1185">Reference proteome</keyword>
<dbReference type="AlphaFoldDB" id="A0AAE1P094"/>
<reference evidence="1" key="1">
    <citation type="submission" date="2023-11" db="EMBL/GenBank/DDBJ databases">
        <title>Genome assemblies of two species of porcelain crab, Petrolisthes cinctipes and Petrolisthes manimaculis (Anomura: Porcellanidae).</title>
        <authorList>
            <person name="Angst P."/>
        </authorList>
    </citation>
    <scope>NUCLEOTIDE SEQUENCE</scope>
    <source>
        <strain evidence="1">PB745_02</strain>
        <tissue evidence="1">Gill</tissue>
    </source>
</reference>
<evidence type="ECO:0000313" key="1">
    <source>
        <dbReference type="EMBL" id="KAK4298391.1"/>
    </source>
</evidence>
<name>A0AAE1P094_9EUCA</name>
<proteinExistence type="predicted"/>
<evidence type="ECO:0000313" key="2">
    <source>
        <dbReference type="Proteomes" id="UP001292094"/>
    </source>
</evidence>
<dbReference type="EMBL" id="JAWZYT010003448">
    <property type="protein sequence ID" value="KAK4298391.1"/>
    <property type="molecule type" value="Genomic_DNA"/>
</dbReference>
<sequence length="89" mass="9481">MPTEANIEAIRMTIASMSIATTMSTTMTMTIASTMPIATSMTMASSLTITMITTQMEADVTTTIPTMTIAVAWSGHGSSNHGCYDHQKE</sequence>
<dbReference type="Proteomes" id="UP001292094">
    <property type="component" value="Unassembled WGS sequence"/>
</dbReference>
<organism evidence="1 2">
    <name type="scientific">Petrolisthes manimaculis</name>
    <dbReference type="NCBI Taxonomy" id="1843537"/>
    <lineage>
        <taxon>Eukaryota</taxon>
        <taxon>Metazoa</taxon>
        <taxon>Ecdysozoa</taxon>
        <taxon>Arthropoda</taxon>
        <taxon>Crustacea</taxon>
        <taxon>Multicrustacea</taxon>
        <taxon>Malacostraca</taxon>
        <taxon>Eumalacostraca</taxon>
        <taxon>Eucarida</taxon>
        <taxon>Decapoda</taxon>
        <taxon>Pleocyemata</taxon>
        <taxon>Anomura</taxon>
        <taxon>Galatheoidea</taxon>
        <taxon>Porcellanidae</taxon>
        <taxon>Petrolisthes</taxon>
    </lineage>
</organism>
<protein>
    <submittedName>
        <fullName evidence="1">Uncharacterized protein</fullName>
    </submittedName>
</protein>